<keyword evidence="4" id="KW-1185">Reference proteome</keyword>
<reference evidence="5" key="1">
    <citation type="submission" date="2025-08" db="UniProtKB">
        <authorList>
            <consortium name="RefSeq"/>
        </authorList>
    </citation>
    <scope>IDENTIFICATION</scope>
    <source>
        <tissue evidence="5">Young leaves</tissue>
    </source>
</reference>
<dbReference type="RefSeq" id="XP_022974155.1">
    <property type="nucleotide sequence ID" value="XM_023118387.1"/>
</dbReference>
<evidence type="ECO:0000256" key="2">
    <source>
        <dbReference type="ARBA" id="ARBA00022737"/>
    </source>
</evidence>
<protein>
    <submittedName>
        <fullName evidence="5">Pentatricopeptide repeat-containing protein At1g02150</fullName>
    </submittedName>
</protein>
<dbReference type="NCBIfam" id="TIGR00756">
    <property type="entry name" value="PPR"/>
    <property type="match status" value="4"/>
</dbReference>
<evidence type="ECO:0000313" key="5">
    <source>
        <dbReference type="RefSeq" id="XP_022974155.1"/>
    </source>
</evidence>
<feature type="repeat" description="PPR" evidence="3">
    <location>
        <begin position="171"/>
        <end position="205"/>
    </location>
</feature>
<proteinExistence type="inferred from homology"/>
<gene>
    <name evidence="5" type="primary">LOC111472746</name>
</gene>
<dbReference type="KEGG" id="cmax:111472746"/>
<dbReference type="SUPFAM" id="SSF48452">
    <property type="entry name" value="TPR-like"/>
    <property type="match status" value="1"/>
</dbReference>
<feature type="repeat" description="PPR" evidence="3">
    <location>
        <begin position="206"/>
        <end position="240"/>
    </location>
</feature>
<keyword evidence="2" id="KW-0677">Repeat</keyword>
<dbReference type="Pfam" id="PF01535">
    <property type="entry name" value="PPR"/>
    <property type="match status" value="3"/>
</dbReference>
<dbReference type="InterPro" id="IPR011990">
    <property type="entry name" value="TPR-like_helical_dom_sf"/>
</dbReference>
<evidence type="ECO:0000256" key="1">
    <source>
        <dbReference type="ARBA" id="ARBA00007626"/>
    </source>
</evidence>
<dbReference type="Gene3D" id="1.25.40.10">
    <property type="entry name" value="Tetratricopeptide repeat domain"/>
    <property type="match status" value="3"/>
</dbReference>
<dbReference type="PANTHER" id="PTHR45717">
    <property type="entry name" value="OS12G0527900 PROTEIN"/>
    <property type="match status" value="1"/>
</dbReference>
<dbReference type="InterPro" id="IPR002885">
    <property type="entry name" value="PPR_rpt"/>
</dbReference>
<name>A0A6J1ID87_CUCMA</name>
<dbReference type="GeneID" id="111472746"/>
<dbReference type="FunFam" id="1.25.40.10:FF:000253">
    <property type="entry name" value="Pentatricopeptide repeat-containing protein"/>
    <property type="match status" value="1"/>
</dbReference>
<dbReference type="FunFam" id="1.25.40.10:FF:000516">
    <property type="entry name" value="Pentatricopeptide repeat-containing protein"/>
    <property type="match status" value="1"/>
</dbReference>
<organism evidence="4 5">
    <name type="scientific">Cucurbita maxima</name>
    <name type="common">Pumpkin</name>
    <name type="synonym">Winter squash</name>
    <dbReference type="NCBI Taxonomy" id="3661"/>
    <lineage>
        <taxon>Eukaryota</taxon>
        <taxon>Viridiplantae</taxon>
        <taxon>Streptophyta</taxon>
        <taxon>Embryophyta</taxon>
        <taxon>Tracheophyta</taxon>
        <taxon>Spermatophyta</taxon>
        <taxon>Magnoliopsida</taxon>
        <taxon>eudicotyledons</taxon>
        <taxon>Gunneridae</taxon>
        <taxon>Pentapetalae</taxon>
        <taxon>rosids</taxon>
        <taxon>fabids</taxon>
        <taxon>Cucurbitales</taxon>
        <taxon>Cucurbitaceae</taxon>
        <taxon>Cucurbiteae</taxon>
        <taxon>Cucurbita</taxon>
    </lineage>
</organism>
<dbReference type="PROSITE" id="PS51375">
    <property type="entry name" value="PPR"/>
    <property type="match status" value="3"/>
</dbReference>
<feature type="repeat" description="PPR" evidence="3">
    <location>
        <begin position="382"/>
        <end position="416"/>
    </location>
</feature>
<dbReference type="Pfam" id="PF13041">
    <property type="entry name" value="PPR_2"/>
    <property type="match status" value="2"/>
</dbReference>
<dbReference type="AlphaFoldDB" id="A0A6J1ID87"/>
<dbReference type="Proteomes" id="UP000504608">
    <property type="component" value="Unplaced"/>
</dbReference>
<dbReference type="OrthoDB" id="1908178at2759"/>
<accession>A0A6J1ID87</accession>
<dbReference type="GO" id="GO:0003729">
    <property type="term" value="F:mRNA binding"/>
    <property type="evidence" value="ECO:0007669"/>
    <property type="project" value="UniProtKB-ARBA"/>
</dbReference>
<evidence type="ECO:0000313" key="4">
    <source>
        <dbReference type="Proteomes" id="UP000504608"/>
    </source>
</evidence>
<evidence type="ECO:0000256" key="3">
    <source>
        <dbReference type="PROSITE-ProRule" id="PRU00708"/>
    </source>
</evidence>
<comment type="similarity">
    <text evidence="1">Belongs to the PPR family. P subfamily.</text>
</comment>
<dbReference type="GO" id="GO:0005739">
    <property type="term" value="C:mitochondrion"/>
    <property type="evidence" value="ECO:0007669"/>
    <property type="project" value="TreeGrafter"/>
</dbReference>
<sequence>MLLQTSVHHYNVSLSSSTSYSHKLPPVIQSQAFFRNVNYRRLPLSITCSISQTHSYGTVDFERRPMVKWNAIYRRISLMENPELGSASVLNQWENEGKKITKWEIFRVIKELRKYRRYERALEIYDWMSNRGETFKLTASDAAIQLDLISKVYGIASAEDYFVRLPKNLKDRRTYGALLNAYVKARQREKAETLLAKMRTKGYAIHTLSFNVMMTLYVNFKEYEKVESLVSEMIEKGIRLDIYSYNIWISSRGLQGSIEKMEEVYERMKQDRTINANWTTFSTMATMYIKTGLIEKAEECLRRVESRIVGRDRIPFHYLMSLYGSVGNKEETYRVWKVYKTIFPTIPNLGFHAIISALIRAGDIEGAEKIYEEWLSVKTAYDPRIANLFMGWYVKEGMSSKAESFFNHMVEAGGKPNSSSWEILADGLSKEGRVSDALASWKEAFSAEGSRTWRPKHFKVLAFFNLCEKEGDIASKEVLVGLLRQSKCLQDKAYVSLIGLSDETIDNDVVSGEGSNIDDESDKTVYESDDSEMLLEM</sequence>
<dbReference type="PANTHER" id="PTHR45717:SF3">
    <property type="entry name" value="OS04G0544400 PROTEIN"/>
    <property type="match status" value="1"/>
</dbReference>